<dbReference type="STRING" id="1802115.A2756_01250"/>
<dbReference type="Proteomes" id="UP000177785">
    <property type="component" value="Unassembled WGS sequence"/>
</dbReference>
<dbReference type="EC" id="4.2.1.96" evidence="4"/>
<evidence type="ECO:0000313" key="6">
    <source>
        <dbReference type="Proteomes" id="UP000177785"/>
    </source>
</evidence>
<evidence type="ECO:0000256" key="4">
    <source>
        <dbReference type="HAMAP-Rule" id="MF_00434"/>
    </source>
</evidence>
<dbReference type="NCBIfam" id="NF002017">
    <property type="entry name" value="PRK00823.1-2"/>
    <property type="match status" value="1"/>
</dbReference>
<name>A0A1G2G5A0_9BACT</name>
<dbReference type="InterPro" id="IPR001533">
    <property type="entry name" value="Pterin_deHydtase"/>
</dbReference>
<dbReference type="Gene3D" id="3.30.1360.20">
    <property type="entry name" value="Transcriptional coactivator/pterin dehydratase"/>
    <property type="match status" value="1"/>
</dbReference>
<dbReference type="SUPFAM" id="SSF55248">
    <property type="entry name" value="PCD-like"/>
    <property type="match status" value="1"/>
</dbReference>
<dbReference type="PANTHER" id="PTHR12599">
    <property type="entry name" value="PTERIN-4-ALPHA-CARBINOLAMINE DEHYDRATASE"/>
    <property type="match status" value="1"/>
</dbReference>
<evidence type="ECO:0000256" key="3">
    <source>
        <dbReference type="ARBA" id="ARBA00023239"/>
    </source>
</evidence>
<dbReference type="GO" id="GO:0006729">
    <property type="term" value="P:tetrahydrobiopterin biosynthetic process"/>
    <property type="evidence" value="ECO:0007669"/>
    <property type="project" value="InterPro"/>
</dbReference>
<reference evidence="5 6" key="1">
    <citation type="journal article" date="2016" name="Nat. Commun.">
        <title>Thousands of microbial genomes shed light on interconnected biogeochemical processes in an aquifer system.</title>
        <authorList>
            <person name="Anantharaman K."/>
            <person name="Brown C.T."/>
            <person name="Hug L.A."/>
            <person name="Sharon I."/>
            <person name="Castelle C.J."/>
            <person name="Probst A.J."/>
            <person name="Thomas B.C."/>
            <person name="Singh A."/>
            <person name="Wilkins M.J."/>
            <person name="Karaoz U."/>
            <person name="Brodie E.L."/>
            <person name="Williams K.H."/>
            <person name="Hubbard S.S."/>
            <person name="Banfield J.F."/>
        </authorList>
    </citation>
    <scope>NUCLEOTIDE SEQUENCE [LARGE SCALE GENOMIC DNA]</scope>
</reference>
<dbReference type="GO" id="GO:0008124">
    <property type="term" value="F:4-alpha-hydroxytetrahydrobiopterin dehydratase activity"/>
    <property type="evidence" value="ECO:0007669"/>
    <property type="project" value="UniProtKB-UniRule"/>
</dbReference>
<dbReference type="CDD" id="cd00488">
    <property type="entry name" value="PCD_DCoH"/>
    <property type="match status" value="1"/>
</dbReference>
<comment type="similarity">
    <text evidence="2 4">Belongs to the pterin-4-alpha-carbinolamine dehydratase family.</text>
</comment>
<dbReference type="Pfam" id="PF01329">
    <property type="entry name" value="Pterin_4a"/>
    <property type="match status" value="1"/>
</dbReference>
<gene>
    <name evidence="5" type="ORF">A2756_01250</name>
</gene>
<sequence>MHLADKKCVPCEGGTPPLESKVIAQLTTELGGSWQVVDGKKIQKQFEFRDFISAMAFVDKVADVAESEGHHPDIHIFYSKVLIELSTHAIGGLSENDFIVAARIDRMR</sequence>
<comment type="catalytic activity">
    <reaction evidence="1 4">
        <text>(4aS,6R)-4a-hydroxy-L-erythro-5,6,7,8-tetrahydrobiopterin = (6R)-L-erythro-6,7-dihydrobiopterin + H2O</text>
        <dbReference type="Rhea" id="RHEA:11920"/>
        <dbReference type="ChEBI" id="CHEBI:15377"/>
        <dbReference type="ChEBI" id="CHEBI:15642"/>
        <dbReference type="ChEBI" id="CHEBI:43120"/>
        <dbReference type="EC" id="4.2.1.96"/>
    </reaction>
</comment>
<dbReference type="EMBL" id="MHNL01000007">
    <property type="protein sequence ID" value="OGZ45232.1"/>
    <property type="molecule type" value="Genomic_DNA"/>
</dbReference>
<comment type="caution">
    <text evidence="5">The sequence shown here is derived from an EMBL/GenBank/DDBJ whole genome shotgun (WGS) entry which is preliminary data.</text>
</comment>
<keyword evidence="3 4" id="KW-0456">Lyase</keyword>
<evidence type="ECO:0000256" key="1">
    <source>
        <dbReference type="ARBA" id="ARBA00001554"/>
    </source>
</evidence>
<dbReference type="AlphaFoldDB" id="A0A1G2G5A0"/>
<proteinExistence type="inferred from homology"/>
<organism evidence="5 6">
    <name type="scientific">Candidatus Ryanbacteria bacterium RIFCSPHIGHO2_01_FULL_48_27</name>
    <dbReference type="NCBI Taxonomy" id="1802115"/>
    <lineage>
        <taxon>Bacteria</taxon>
        <taxon>Candidatus Ryaniibacteriota</taxon>
    </lineage>
</organism>
<protein>
    <recommendedName>
        <fullName evidence="4">Putative pterin-4-alpha-carbinolamine dehydratase</fullName>
        <shortName evidence="4">PHS</shortName>
        <ecNumber evidence="4">4.2.1.96</ecNumber>
    </recommendedName>
    <alternativeName>
        <fullName evidence="4">4-alpha-hydroxy-tetrahydropterin dehydratase</fullName>
    </alternativeName>
    <alternativeName>
        <fullName evidence="4">Pterin carbinolamine dehydratase</fullName>
        <shortName evidence="4">PCD</shortName>
    </alternativeName>
</protein>
<accession>A0A1G2G5A0</accession>
<evidence type="ECO:0000256" key="2">
    <source>
        <dbReference type="ARBA" id="ARBA00006472"/>
    </source>
</evidence>
<dbReference type="HAMAP" id="MF_00434">
    <property type="entry name" value="Pterin_4_alpha"/>
    <property type="match status" value="1"/>
</dbReference>
<dbReference type="PANTHER" id="PTHR12599:SF0">
    <property type="entry name" value="PTERIN-4-ALPHA-CARBINOLAMINE DEHYDRATASE"/>
    <property type="match status" value="1"/>
</dbReference>
<dbReference type="InterPro" id="IPR036428">
    <property type="entry name" value="PCD_sf"/>
</dbReference>
<evidence type="ECO:0000313" key="5">
    <source>
        <dbReference type="EMBL" id="OGZ45232.1"/>
    </source>
</evidence>